<dbReference type="Pfam" id="PF02801">
    <property type="entry name" value="Ketoacyl-synt_C"/>
    <property type="match status" value="1"/>
</dbReference>
<dbReference type="SUPFAM" id="SSF53901">
    <property type="entry name" value="Thiolase-like"/>
    <property type="match status" value="2"/>
</dbReference>
<dbReference type="PROSITE" id="PS52004">
    <property type="entry name" value="KS3_2"/>
    <property type="match status" value="1"/>
</dbReference>
<dbReference type="InterPro" id="IPR000794">
    <property type="entry name" value="Beta-ketoacyl_synthase"/>
</dbReference>
<accession>A0A1S8L8K4</accession>
<dbReference type="GO" id="GO:0006633">
    <property type="term" value="P:fatty acid biosynthetic process"/>
    <property type="evidence" value="ECO:0007669"/>
    <property type="project" value="TreeGrafter"/>
</dbReference>
<evidence type="ECO:0000256" key="1">
    <source>
        <dbReference type="ARBA" id="ARBA00008467"/>
    </source>
</evidence>
<dbReference type="InterPro" id="IPR014031">
    <property type="entry name" value="Ketoacyl_synth_C"/>
</dbReference>
<keyword evidence="2 3" id="KW-0808">Transferase</keyword>
<evidence type="ECO:0000256" key="2">
    <source>
        <dbReference type="ARBA" id="ARBA00022679"/>
    </source>
</evidence>
<dbReference type="STRING" id="84029.CROST_18620"/>
<dbReference type="InterPro" id="IPR016039">
    <property type="entry name" value="Thiolase-like"/>
</dbReference>
<dbReference type="RefSeq" id="WP_077832213.1">
    <property type="nucleotide sequence ID" value="NZ_CP096983.1"/>
</dbReference>
<dbReference type="AlphaFoldDB" id="A0A1S8L8K4"/>
<dbReference type="Gene3D" id="3.40.47.10">
    <property type="match status" value="2"/>
</dbReference>
<evidence type="ECO:0000313" key="4">
    <source>
        <dbReference type="EMBL" id="URZ13134.1"/>
    </source>
</evidence>
<organism evidence="4 5">
    <name type="scientific">Clostridium felsineum</name>
    <dbReference type="NCBI Taxonomy" id="36839"/>
    <lineage>
        <taxon>Bacteria</taxon>
        <taxon>Bacillati</taxon>
        <taxon>Bacillota</taxon>
        <taxon>Clostridia</taxon>
        <taxon>Eubacteriales</taxon>
        <taxon>Clostridiaceae</taxon>
        <taxon>Clostridium</taxon>
    </lineage>
</organism>
<name>A0A1S8L8K4_9CLOT</name>
<evidence type="ECO:0000256" key="3">
    <source>
        <dbReference type="RuleBase" id="RU003694"/>
    </source>
</evidence>
<gene>
    <name evidence="4" type="primary">fabF_4</name>
    <name evidence="4" type="ORF">CROST_038840</name>
</gene>
<protein>
    <submittedName>
        <fullName evidence="4">3-oxoacyl-[acyl-carrier-protein] synthase 2</fullName>
        <ecNumber evidence="4">2.3.1.179</ecNumber>
    </submittedName>
</protein>
<keyword evidence="4" id="KW-0012">Acyltransferase</keyword>
<keyword evidence="5" id="KW-1185">Reference proteome</keyword>
<proteinExistence type="inferred from homology"/>
<dbReference type="EMBL" id="CP096983">
    <property type="protein sequence ID" value="URZ13134.1"/>
    <property type="molecule type" value="Genomic_DNA"/>
</dbReference>
<comment type="similarity">
    <text evidence="1 3">Belongs to the thiolase-like superfamily. Beta-ketoacyl-ACP synthases family.</text>
</comment>
<dbReference type="PANTHER" id="PTHR11712">
    <property type="entry name" value="POLYKETIDE SYNTHASE-RELATED"/>
    <property type="match status" value="1"/>
</dbReference>
<dbReference type="InterPro" id="IPR020841">
    <property type="entry name" value="PKS_Beta-ketoAc_synthase_dom"/>
</dbReference>
<dbReference type="PANTHER" id="PTHR11712:SF336">
    <property type="entry name" value="3-OXOACYL-[ACYL-CARRIER-PROTEIN] SYNTHASE, MITOCHONDRIAL"/>
    <property type="match status" value="1"/>
</dbReference>
<sequence length="421" mass="46346">MKENTDLVITGIGTILANTYDVDTFWKNVSQGNSQIDFIKRFDTTNLKAKVAATINDFDYTKYLPNLNEHFATKKYDREILMGMSALENARKDAKLLEGDVDPERIGIIGSSSRGTLSWWYRTAKKQMTEGNEILLNSDDMITGLNGTSITMYAIYANIKGLVCSLSSACVGGNQAIGIAMNEIRRGAQDVMFVCGEEYPVIPPLIGLYTSEKSYVYTKEAVDPKKAMKPYDLNRDGFALGEGAVALCIERKDKAIARGAKIYCELLDHAEINEAHHATRMDMSGKPNAKMFNRLLVGMNRQAEDISYVCAHGTATKYNDLGECRILSNIYPEVSKRPPMGAIKPIFGHLFGGSGVLNIAASALMIKNQTLCPTINIEKIDPECDFDHVAEGPRKTKVKNIISFTHAHGSQSAMVGLGEVQ</sequence>
<reference evidence="4 5" key="1">
    <citation type="submission" date="2022-04" db="EMBL/GenBank/DDBJ databases">
        <title>Genome sequence of C. roseum typestrain.</title>
        <authorList>
            <person name="Poehlein A."/>
            <person name="Schoch T."/>
            <person name="Duerre P."/>
            <person name="Daniel R."/>
        </authorList>
    </citation>
    <scope>NUCLEOTIDE SEQUENCE [LARGE SCALE GENOMIC DNA]</scope>
    <source>
        <strain evidence="4 5">DSM 7320</strain>
    </source>
</reference>
<dbReference type="CDD" id="cd00834">
    <property type="entry name" value="KAS_I_II"/>
    <property type="match status" value="1"/>
</dbReference>
<dbReference type="Pfam" id="PF00109">
    <property type="entry name" value="ketoacyl-synt"/>
    <property type="match status" value="1"/>
</dbReference>
<dbReference type="Proteomes" id="UP000190951">
    <property type="component" value="Chromosome"/>
</dbReference>
<dbReference type="EC" id="2.3.1.179" evidence="4"/>
<dbReference type="GO" id="GO:0004315">
    <property type="term" value="F:3-oxoacyl-[acyl-carrier-protein] synthase activity"/>
    <property type="evidence" value="ECO:0007669"/>
    <property type="project" value="UniProtKB-EC"/>
</dbReference>
<dbReference type="SMART" id="SM00825">
    <property type="entry name" value="PKS_KS"/>
    <property type="match status" value="1"/>
</dbReference>
<dbReference type="InterPro" id="IPR014030">
    <property type="entry name" value="Ketoacyl_synth_N"/>
</dbReference>
<dbReference type="KEGG" id="crw:CROST_038840"/>
<evidence type="ECO:0000313" key="5">
    <source>
        <dbReference type="Proteomes" id="UP000190951"/>
    </source>
</evidence>
<dbReference type="GO" id="GO:0005829">
    <property type="term" value="C:cytosol"/>
    <property type="evidence" value="ECO:0007669"/>
    <property type="project" value="TreeGrafter"/>
</dbReference>